<dbReference type="Proteomes" id="UP000292027">
    <property type="component" value="Unassembled WGS sequence"/>
</dbReference>
<organism evidence="1 2">
    <name type="scientific">Kribbella rubisoli</name>
    <dbReference type="NCBI Taxonomy" id="3075929"/>
    <lineage>
        <taxon>Bacteria</taxon>
        <taxon>Bacillati</taxon>
        <taxon>Actinomycetota</taxon>
        <taxon>Actinomycetes</taxon>
        <taxon>Propionibacteriales</taxon>
        <taxon>Kribbellaceae</taxon>
        <taxon>Kribbella</taxon>
    </lineage>
</organism>
<reference evidence="1 2" key="1">
    <citation type="journal article" date="2015" name="Stand. Genomic Sci.">
        <title>Genomic Encyclopedia of Bacterial and Archaeal Type Strains, Phase III: the genomes of soil and plant-associated and newly described type strains.</title>
        <authorList>
            <person name="Whitman W.B."/>
            <person name="Woyke T."/>
            <person name="Klenk H.P."/>
            <person name="Zhou Y."/>
            <person name="Lilburn T.G."/>
            <person name="Beck B.J."/>
            <person name="De Vos P."/>
            <person name="Vandamme P."/>
            <person name="Eisen J.A."/>
            <person name="Garrity G."/>
            <person name="Hugenholtz P."/>
            <person name="Kyrpides N.C."/>
        </authorList>
    </citation>
    <scope>NUCLEOTIDE SEQUENCE [LARGE SCALE GENOMIC DNA]</scope>
    <source>
        <strain evidence="1 2">VKM Ac-2540</strain>
    </source>
</reference>
<evidence type="ECO:0000313" key="1">
    <source>
        <dbReference type="EMBL" id="RZU15457.1"/>
    </source>
</evidence>
<accession>A0A4Q7WXW6</accession>
<name>A0A4Q7WXW6_9ACTN</name>
<evidence type="ECO:0000313" key="2">
    <source>
        <dbReference type="Proteomes" id="UP000292027"/>
    </source>
</evidence>
<keyword evidence="2" id="KW-1185">Reference proteome</keyword>
<gene>
    <name evidence="1" type="ORF">EV645_2995</name>
</gene>
<dbReference type="AlphaFoldDB" id="A0A4Q7WXW6"/>
<dbReference type="EMBL" id="SHKR01000012">
    <property type="protein sequence ID" value="RZU15457.1"/>
    <property type="molecule type" value="Genomic_DNA"/>
</dbReference>
<comment type="caution">
    <text evidence="1">The sequence shown here is derived from an EMBL/GenBank/DDBJ whole genome shotgun (WGS) entry which is preliminary data.</text>
</comment>
<proteinExistence type="predicted"/>
<sequence>MWLGFVVGLDVVLVGFGVGVRELSRLGAVVDRVGFGVGVFVVARVGVGIGVELGVYDGVVGRLGVAFGASSPAGATDVIGFSWLVGLLLPV</sequence>
<protein>
    <submittedName>
        <fullName evidence="1">Uncharacterized protein</fullName>
    </submittedName>
</protein>